<evidence type="ECO:0000313" key="2">
    <source>
        <dbReference type="Proteomes" id="UP001189429"/>
    </source>
</evidence>
<dbReference type="Proteomes" id="UP001189429">
    <property type="component" value="Unassembled WGS sequence"/>
</dbReference>
<keyword evidence="2" id="KW-1185">Reference proteome</keyword>
<gene>
    <name evidence="1" type="ORF">PCOR1329_LOCUS45386</name>
</gene>
<proteinExistence type="predicted"/>
<reference evidence="1" key="1">
    <citation type="submission" date="2023-10" db="EMBL/GenBank/DDBJ databases">
        <authorList>
            <person name="Chen Y."/>
            <person name="Shah S."/>
            <person name="Dougan E. K."/>
            <person name="Thang M."/>
            <person name="Chan C."/>
        </authorList>
    </citation>
    <scope>NUCLEOTIDE SEQUENCE [LARGE SCALE GENOMIC DNA]</scope>
</reference>
<sequence length="229" mass="23830">MEGFMPTVSDKLRRDVALHSAAEGLGVASASTRQLRAEGPGWAPRPERGAVQMQAGAAPFWPRRPPGCWAMLGPARVDVLLAALGFAPAVEVADGTAWQVTDGSDLPAGSGRKLEGMAECMRKYGSALGEAERGGLREHAGGARSLVTGGRGLLAGSVGNAEADLEEEEFVSDGSEYDSALEAEHGSTAMHGSDDGFGDGSPEAEQDFGFHARMRALATRLGGLPWKPD</sequence>
<accession>A0ABN9U769</accession>
<name>A0ABN9U769_9DINO</name>
<organism evidence="1 2">
    <name type="scientific">Prorocentrum cordatum</name>
    <dbReference type="NCBI Taxonomy" id="2364126"/>
    <lineage>
        <taxon>Eukaryota</taxon>
        <taxon>Sar</taxon>
        <taxon>Alveolata</taxon>
        <taxon>Dinophyceae</taxon>
        <taxon>Prorocentrales</taxon>
        <taxon>Prorocentraceae</taxon>
        <taxon>Prorocentrum</taxon>
    </lineage>
</organism>
<dbReference type="EMBL" id="CAUYUJ010015458">
    <property type="protein sequence ID" value="CAK0854188.1"/>
    <property type="molecule type" value="Genomic_DNA"/>
</dbReference>
<protein>
    <submittedName>
        <fullName evidence="1">Uncharacterized protein</fullName>
    </submittedName>
</protein>
<comment type="caution">
    <text evidence="1">The sequence shown here is derived from an EMBL/GenBank/DDBJ whole genome shotgun (WGS) entry which is preliminary data.</text>
</comment>
<evidence type="ECO:0000313" key="1">
    <source>
        <dbReference type="EMBL" id="CAK0854188.1"/>
    </source>
</evidence>